<reference evidence="2" key="1">
    <citation type="submission" date="2016-10" db="EMBL/GenBank/DDBJ databases">
        <authorList>
            <person name="Varghese N."/>
            <person name="Submissions S."/>
        </authorList>
    </citation>
    <scope>NUCLEOTIDE SEQUENCE [LARGE SCALE GENOMIC DNA]</scope>
    <source>
        <strain evidence="2">NLAE-zl-G277</strain>
    </source>
</reference>
<organism evidence="1 2">
    <name type="scientific">Enterocloster lavalensis</name>
    <dbReference type="NCBI Taxonomy" id="460384"/>
    <lineage>
        <taxon>Bacteria</taxon>
        <taxon>Bacillati</taxon>
        <taxon>Bacillota</taxon>
        <taxon>Clostridia</taxon>
        <taxon>Lachnospirales</taxon>
        <taxon>Lachnospiraceae</taxon>
        <taxon>Enterocloster</taxon>
    </lineage>
</organism>
<name>A0A1I0IW75_9FIRM</name>
<dbReference type="RefSeq" id="WP_092367802.1">
    <property type="nucleotide sequence ID" value="NZ_FOIM01000024.1"/>
</dbReference>
<evidence type="ECO:0000313" key="2">
    <source>
        <dbReference type="Proteomes" id="UP000198508"/>
    </source>
</evidence>
<evidence type="ECO:0000313" key="1">
    <source>
        <dbReference type="EMBL" id="SEU01335.1"/>
    </source>
</evidence>
<sequence length="85" mass="9251">MNITVIGSHLCPDTLLALCKLREAGIDVDFKNLSASLPDLKAYLSVRESDPLYEAVRKNGGIGIPCFVFEDGRRTLDLGEVLSAK</sequence>
<keyword evidence="2" id="KW-1185">Reference proteome</keyword>
<accession>A0A1I0IW75</accession>
<dbReference type="Proteomes" id="UP000198508">
    <property type="component" value="Unassembled WGS sequence"/>
</dbReference>
<dbReference type="EMBL" id="FOIM01000024">
    <property type="protein sequence ID" value="SEU01335.1"/>
    <property type="molecule type" value="Genomic_DNA"/>
</dbReference>
<dbReference type="AlphaFoldDB" id="A0A1I0IW75"/>
<gene>
    <name evidence="1" type="ORF">SAMN05216313_12433</name>
</gene>
<proteinExistence type="predicted"/>
<protein>
    <submittedName>
        <fullName evidence="1">Glutaredoxin-related protein</fullName>
    </submittedName>
</protein>
<dbReference type="STRING" id="460384.SAMN05216313_12433"/>